<dbReference type="AlphaFoldDB" id="A0AA41X6K5"/>
<reference evidence="2" key="1">
    <citation type="submission" date="2022-07" db="EMBL/GenBank/DDBJ databases">
        <authorList>
            <person name="Li W.-J."/>
            <person name="Deng Q.-Q."/>
        </authorList>
    </citation>
    <scope>NUCLEOTIDE SEQUENCE</scope>
    <source>
        <strain evidence="2">SYSU M60031</strain>
    </source>
</reference>
<sequence>MKAIEQREISAGGERAQKEVWKLVLRSISGQQLYQLTERLHVSLPGFRRLELKQMEMLRGRITAELLKPRLFHKVKQEFHELYEKANPPELQLTREEIWQQKHDTAFVAHLLPMLISSGDEEKERWAEELFLQQEQPAQAEKPAQEGSVQELKTIIKQLEVKNKKYADKQLEQQTRLLQAAKKQKQLEEELRRQEQQHQALKKQMEQMKKQKEELEGKLQAAEQGQQELRQQLKLQAQESEQLRRLMEAAVYAQETAAASSEKDIAIVGEVHGLDDDRCRVIAGTDLEEAMQQGWLLSCRFVCLLRFSLAPASIRKAKRMIAKEKLREFADMWELEQFLQKEVAR</sequence>
<keyword evidence="3" id="KW-1185">Reference proteome</keyword>
<accession>A0AA41X6K5</accession>
<evidence type="ECO:0000256" key="1">
    <source>
        <dbReference type="SAM" id="MobiDB-lite"/>
    </source>
</evidence>
<name>A0AA41X6K5_9BACI</name>
<dbReference type="RefSeq" id="WP_254759804.1">
    <property type="nucleotide sequence ID" value="NZ_JANCLT010000008.1"/>
</dbReference>
<dbReference type="EMBL" id="JANCLT010000008">
    <property type="protein sequence ID" value="MCP8969884.1"/>
    <property type="molecule type" value="Genomic_DNA"/>
</dbReference>
<protein>
    <submittedName>
        <fullName evidence="2">Uncharacterized protein</fullName>
    </submittedName>
</protein>
<comment type="caution">
    <text evidence="2">The sequence shown here is derived from an EMBL/GenBank/DDBJ whole genome shotgun (WGS) entry which is preliminary data.</text>
</comment>
<gene>
    <name evidence="2" type="ORF">NK662_15260</name>
</gene>
<proteinExistence type="predicted"/>
<evidence type="ECO:0000313" key="3">
    <source>
        <dbReference type="Proteomes" id="UP001156102"/>
    </source>
</evidence>
<feature type="region of interest" description="Disordered" evidence="1">
    <location>
        <begin position="192"/>
        <end position="213"/>
    </location>
</feature>
<organism evidence="2 3">
    <name type="scientific">Ectobacillus ponti</name>
    <dbReference type="NCBI Taxonomy" id="2961894"/>
    <lineage>
        <taxon>Bacteria</taxon>
        <taxon>Bacillati</taxon>
        <taxon>Bacillota</taxon>
        <taxon>Bacilli</taxon>
        <taxon>Bacillales</taxon>
        <taxon>Bacillaceae</taxon>
        <taxon>Ectobacillus</taxon>
    </lineage>
</organism>
<feature type="compositionally biased region" description="Basic and acidic residues" evidence="1">
    <location>
        <begin position="203"/>
        <end position="213"/>
    </location>
</feature>
<evidence type="ECO:0000313" key="2">
    <source>
        <dbReference type="EMBL" id="MCP8969884.1"/>
    </source>
</evidence>
<dbReference type="Proteomes" id="UP001156102">
    <property type="component" value="Unassembled WGS sequence"/>
</dbReference>